<dbReference type="OrthoDB" id="3367at2759"/>
<dbReference type="Gene3D" id="2.130.10.10">
    <property type="entry name" value="YVTN repeat-like/Quinoprotein amine dehydrogenase"/>
    <property type="match status" value="1"/>
</dbReference>
<dbReference type="CDD" id="cd00475">
    <property type="entry name" value="Cis_IPPS"/>
    <property type="match status" value="1"/>
</dbReference>
<evidence type="ECO:0000313" key="7">
    <source>
        <dbReference type="Proteomes" id="UP000737018"/>
    </source>
</evidence>
<name>A0A8J4S2L0_9ROSI</name>
<comment type="caution">
    <text evidence="6">The sequence shown here is derived from an EMBL/GenBank/DDBJ whole genome shotgun (WGS) entry which is preliminary data.</text>
</comment>
<dbReference type="PROSITE" id="PS50082">
    <property type="entry name" value="WD_REPEATS_2"/>
    <property type="match status" value="1"/>
</dbReference>
<dbReference type="Pfam" id="PF01255">
    <property type="entry name" value="Prenyltransf"/>
    <property type="match status" value="1"/>
</dbReference>
<evidence type="ECO:0000256" key="1">
    <source>
        <dbReference type="ARBA" id="ARBA00022574"/>
    </source>
</evidence>
<dbReference type="InterPro" id="IPR036424">
    <property type="entry name" value="UPP_synth-like_sf"/>
</dbReference>
<dbReference type="PANTHER" id="PTHR14107">
    <property type="entry name" value="WD REPEAT PROTEIN"/>
    <property type="match status" value="1"/>
</dbReference>
<keyword evidence="7" id="KW-1185">Reference proteome</keyword>
<feature type="region of interest" description="Disordered" evidence="5">
    <location>
        <begin position="1"/>
        <end position="44"/>
    </location>
</feature>
<keyword evidence="3" id="KW-0677">Repeat</keyword>
<dbReference type="InterPro" id="IPR001441">
    <property type="entry name" value="UPP_synth-like"/>
</dbReference>
<evidence type="ECO:0000256" key="5">
    <source>
        <dbReference type="SAM" id="MobiDB-lite"/>
    </source>
</evidence>
<dbReference type="GO" id="GO:0016765">
    <property type="term" value="F:transferase activity, transferring alkyl or aryl (other than methyl) groups"/>
    <property type="evidence" value="ECO:0007669"/>
    <property type="project" value="InterPro"/>
</dbReference>
<accession>A0A8J4S2L0</accession>
<protein>
    <submittedName>
        <fullName evidence="6">Uncharacterized protein</fullName>
    </submittedName>
</protein>
<dbReference type="EMBL" id="JRKL02000086">
    <property type="protein sequence ID" value="KAF3975353.1"/>
    <property type="molecule type" value="Genomic_DNA"/>
</dbReference>
<feature type="compositionally biased region" description="Low complexity" evidence="5">
    <location>
        <begin position="141"/>
        <end position="151"/>
    </location>
</feature>
<feature type="repeat" description="WD" evidence="4">
    <location>
        <begin position="359"/>
        <end position="400"/>
    </location>
</feature>
<dbReference type="NCBIfam" id="TIGR00055">
    <property type="entry name" value="uppS"/>
    <property type="match status" value="1"/>
</dbReference>
<evidence type="ECO:0000256" key="2">
    <source>
        <dbReference type="ARBA" id="ARBA00022679"/>
    </source>
</evidence>
<feature type="compositionally biased region" description="Low complexity" evidence="5">
    <location>
        <begin position="1"/>
        <end position="43"/>
    </location>
</feature>
<gene>
    <name evidence="6" type="ORF">CMV_001388</name>
</gene>
<dbReference type="SUPFAM" id="SSF50978">
    <property type="entry name" value="WD40 repeat-like"/>
    <property type="match status" value="1"/>
</dbReference>
<dbReference type="SUPFAM" id="SSF64005">
    <property type="entry name" value="Undecaprenyl diphosphate synthase"/>
    <property type="match status" value="1"/>
</dbReference>
<dbReference type="SMART" id="SM00320">
    <property type="entry name" value="WD40"/>
    <property type="match status" value="5"/>
</dbReference>
<keyword evidence="2" id="KW-0808">Transferase</keyword>
<keyword evidence="1 4" id="KW-0853">WD repeat</keyword>
<dbReference type="InterPro" id="IPR015943">
    <property type="entry name" value="WD40/YVTN_repeat-like_dom_sf"/>
</dbReference>
<feature type="region of interest" description="Disordered" evidence="5">
    <location>
        <begin position="132"/>
        <end position="151"/>
    </location>
</feature>
<dbReference type="InterPro" id="IPR036322">
    <property type="entry name" value="WD40_repeat_dom_sf"/>
</dbReference>
<feature type="compositionally biased region" description="Low complexity" evidence="5">
    <location>
        <begin position="536"/>
        <end position="546"/>
    </location>
</feature>
<evidence type="ECO:0000256" key="4">
    <source>
        <dbReference type="PROSITE-ProRule" id="PRU00221"/>
    </source>
</evidence>
<dbReference type="InterPro" id="IPR051362">
    <property type="entry name" value="WD_repeat_creC_regulators"/>
</dbReference>
<dbReference type="InterPro" id="IPR001680">
    <property type="entry name" value="WD40_rpt"/>
</dbReference>
<evidence type="ECO:0000256" key="3">
    <source>
        <dbReference type="ARBA" id="ARBA00022737"/>
    </source>
</evidence>
<organism evidence="6 7">
    <name type="scientific">Castanea mollissima</name>
    <name type="common">Chinese chestnut</name>
    <dbReference type="NCBI Taxonomy" id="60419"/>
    <lineage>
        <taxon>Eukaryota</taxon>
        <taxon>Viridiplantae</taxon>
        <taxon>Streptophyta</taxon>
        <taxon>Embryophyta</taxon>
        <taxon>Tracheophyta</taxon>
        <taxon>Spermatophyta</taxon>
        <taxon>Magnoliopsida</taxon>
        <taxon>eudicotyledons</taxon>
        <taxon>Gunneridae</taxon>
        <taxon>Pentapetalae</taxon>
        <taxon>rosids</taxon>
        <taxon>fabids</taxon>
        <taxon>Fagales</taxon>
        <taxon>Fagaceae</taxon>
        <taxon>Castanea</taxon>
    </lineage>
</organism>
<dbReference type="AlphaFoldDB" id="A0A8J4S2L0"/>
<sequence>MIHNNGNNGYGNGVLTSASPTTTLLSPSSASANGQSTQQQQQQGLKTYFKTPEGRYKLHSEKTHPPGILPYSHGKSVSQITLAHLKEKLTQAGSASSSGASTSSGVRYAAARLLGVGGGNGSRALSFVGGNGTSKAANGTSKSSSLAASNGSHSMLNSNYDGKGTYLIFNVGDSLFVSDLNTHDKDPIKSLHFSTSNPICHSFDPEAKDGHDLLIGLNSGDVYSVSLRQQLQDVGKKLVGAQHYNKEGSVTNSRCTSVAWVPKADGAFVVAHADGNLYVYEKSKDGTGDTTFPVVKDQNQFSVAHARSSKSNPIARWHICQSSINGIAFSTDGAYLATVGRDGYLRVFDYQKEQLICGGKSYYGALLCCAWSMDGKYILTGGEDDLVTVWSMEDRKVVAWGEGHNSWVSGVAFDSYWSSPTSDGTEESVMYRFGSVGQDTQLLLWDLSMDEIVVPLRRCPPGGSPTFSTGSQSSHWDSISPVGTLQPAPSMRDVPKLSPLVAHRVHSEPLSGLIFTEESILTACREGYVKIWVRPSNSESQSSNPEIPVGNSSKEILPVPGKTGASSYKSVHLILSVGTIPNHIAFIMDGNRRYAKKHNLWADDAAGHKAGFLALTSMLKYCYELGIKCVSIYAFSIDNFKRRPNEVQYVMDLMLEKIQGLLKEESIVQKYGARVYFRGNMTLLTEPIRVAAEKAMVATANNTGMMLFICVAYTSTDEIVHAIQESCNNKWVGIQEANGSKAWNQAIGNEEYQLEEKAIIKLRDIEKHMYMDVAPDPDILIRTSGESRLSNFQLWQTTYCLLYSPAVLWPEIGLRHLVRAVLDFQRHRSYLEKKKKQA</sequence>
<evidence type="ECO:0000313" key="6">
    <source>
        <dbReference type="EMBL" id="KAF3975353.1"/>
    </source>
</evidence>
<dbReference type="HAMAP" id="MF_01139">
    <property type="entry name" value="ISPT"/>
    <property type="match status" value="1"/>
</dbReference>
<dbReference type="PANTHER" id="PTHR14107:SF16">
    <property type="entry name" value="AT02583P"/>
    <property type="match status" value="1"/>
</dbReference>
<feature type="region of interest" description="Disordered" evidence="5">
    <location>
        <begin position="536"/>
        <end position="555"/>
    </location>
</feature>
<dbReference type="Proteomes" id="UP000737018">
    <property type="component" value="Unassembled WGS sequence"/>
</dbReference>
<dbReference type="Gene3D" id="3.40.1180.10">
    <property type="entry name" value="Decaprenyl diphosphate synthase-like"/>
    <property type="match status" value="1"/>
</dbReference>
<reference evidence="6" key="1">
    <citation type="submission" date="2020-03" db="EMBL/GenBank/DDBJ databases">
        <title>Castanea mollissima Vanexum genome sequencing.</title>
        <authorList>
            <person name="Staton M."/>
        </authorList>
    </citation>
    <scope>NUCLEOTIDE SEQUENCE</scope>
    <source>
        <tissue evidence="6">Leaf</tissue>
    </source>
</reference>
<proteinExistence type="inferred from homology"/>
<dbReference type="Pfam" id="PF00400">
    <property type="entry name" value="WD40"/>
    <property type="match status" value="2"/>
</dbReference>